<feature type="transmembrane region" description="Helical" evidence="8">
    <location>
        <begin position="209"/>
        <end position="228"/>
    </location>
</feature>
<evidence type="ECO:0000259" key="9">
    <source>
        <dbReference type="Pfam" id="PF13231"/>
    </source>
</evidence>
<feature type="domain" description="Glycosyltransferase RgtA/B/C/D-like" evidence="9">
    <location>
        <begin position="66"/>
        <end position="225"/>
    </location>
</feature>
<evidence type="ECO:0000256" key="5">
    <source>
        <dbReference type="ARBA" id="ARBA00022692"/>
    </source>
</evidence>
<dbReference type="STRING" id="206506.AAV32_12555"/>
<accession>A0A171KQD1</accession>
<reference evidence="10 11" key="1">
    <citation type="submission" date="2015-04" db="EMBL/GenBank/DDBJ databases">
        <title>Genome sequence of Kerstersia gyiorum CG1.</title>
        <authorList>
            <person name="Greninger A.L."/>
            <person name="Kozyreva V."/>
            <person name="Chaturvedi V."/>
        </authorList>
    </citation>
    <scope>NUCLEOTIDE SEQUENCE [LARGE SCALE GENOMIC DNA]</scope>
    <source>
        <strain evidence="10 11">CG1</strain>
    </source>
</reference>
<name>A0A171KQD1_9BURK</name>
<dbReference type="PANTHER" id="PTHR33908">
    <property type="entry name" value="MANNOSYLTRANSFERASE YKCB-RELATED"/>
    <property type="match status" value="1"/>
</dbReference>
<sequence length="493" mass="54909">MAAAERLLPRWLWFLAALFGLRLVLMAILPMADTSEPRYAEIARLMAVSGDWITPWFEPGTPFWGKPPFAFWASATAFRLLGDSDFAARLPAWLATLATTALIYAYSRDRISTAVARHATLIYSSCLLTFVLAGAVLTDAYLTLAITLCLVALGKQQDGLRQAWGYAFFAGLALGMLAKGPLAIVLVLAVLLPWLLWQRRAALACLRRLPWTGGVLLFLALSLPWYLLAELKTPGFLQYFIVGEHFYRFVDPGWQGDLYGSAHQRAYGSIWLDWILATLPWGPFAIYLLARQAWNRRAARPRLARVSPDISLLLLWALATPLFFTLSGNILWTYVQPALPAFAILLAAWLSQHAPANPPALHWQALVTPVPVIGLLLGIAIWANPDILKSERSLVAVQQAHAQDGQPLYYQDKLPFSARYYSRDTAKLHRGPVTRDFLAHYPAGVFLAVEHDQLAQAGLPPDSPILFKNRRYSLVYANGARYPAPRRQGDDPP</sequence>
<feature type="transmembrane region" description="Helical" evidence="8">
    <location>
        <begin position="12"/>
        <end position="32"/>
    </location>
</feature>
<dbReference type="GO" id="GO:0005886">
    <property type="term" value="C:plasma membrane"/>
    <property type="evidence" value="ECO:0007669"/>
    <property type="project" value="UniProtKB-SubCell"/>
</dbReference>
<comment type="caution">
    <text evidence="10">The sequence shown here is derived from an EMBL/GenBank/DDBJ whole genome shotgun (WGS) entry which is preliminary data.</text>
</comment>
<proteinExistence type="predicted"/>
<feature type="transmembrane region" description="Helical" evidence="8">
    <location>
        <begin position="86"/>
        <end position="106"/>
    </location>
</feature>
<dbReference type="InterPro" id="IPR050297">
    <property type="entry name" value="LipidA_mod_glycosyltrf_83"/>
</dbReference>
<keyword evidence="6 8" id="KW-1133">Transmembrane helix</keyword>
<keyword evidence="3" id="KW-0328">Glycosyltransferase</keyword>
<evidence type="ECO:0000256" key="7">
    <source>
        <dbReference type="ARBA" id="ARBA00023136"/>
    </source>
</evidence>
<dbReference type="GO" id="GO:0009103">
    <property type="term" value="P:lipopolysaccharide biosynthetic process"/>
    <property type="evidence" value="ECO:0007669"/>
    <property type="project" value="UniProtKB-ARBA"/>
</dbReference>
<dbReference type="PATRIC" id="fig|206506.3.peg.2671"/>
<protein>
    <recommendedName>
        <fullName evidence="9">Glycosyltransferase RgtA/B/C/D-like domain-containing protein</fullName>
    </recommendedName>
</protein>
<dbReference type="RefSeq" id="WP_068372662.1">
    <property type="nucleotide sequence ID" value="NZ_LBNE01000009.1"/>
</dbReference>
<gene>
    <name evidence="10" type="ORF">AAV32_12555</name>
</gene>
<evidence type="ECO:0000313" key="10">
    <source>
        <dbReference type="EMBL" id="KKO71098.1"/>
    </source>
</evidence>
<dbReference type="GO" id="GO:0016763">
    <property type="term" value="F:pentosyltransferase activity"/>
    <property type="evidence" value="ECO:0007669"/>
    <property type="project" value="TreeGrafter"/>
</dbReference>
<evidence type="ECO:0000256" key="4">
    <source>
        <dbReference type="ARBA" id="ARBA00022679"/>
    </source>
</evidence>
<comment type="subcellular location">
    <subcellularLocation>
        <location evidence="1">Cell membrane</location>
        <topology evidence="1">Multi-pass membrane protein</topology>
    </subcellularLocation>
</comment>
<keyword evidence="4" id="KW-0808">Transferase</keyword>
<organism evidence="10 11">
    <name type="scientific">Kerstersia gyiorum</name>
    <dbReference type="NCBI Taxonomy" id="206506"/>
    <lineage>
        <taxon>Bacteria</taxon>
        <taxon>Pseudomonadati</taxon>
        <taxon>Pseudomonadota</taxon>
        <taxon>Betaproteobacteria</taxon>
        <taxon>Burkholderiales</taxon>
        <taxon>Alcaligenaceae</taxon>
        <taxon>Kerstersia</taxon>
    </lineage>
</organism>
<feature type="transmembrane region" description="Helical" evidence="8">
    <location>
        <begin position="166"/>
        <end position="197"/>
    </location>
</feature>
<dbReference type="GO" id="GO:0010041">
    <property type="term" value="P:response to iron(III) ion"/>
    <property type="evidence" value="ECO:0007669"/>
    <property type="project" value="TreeGrafter"/>
</dbReference>
<dbReference type="Pfam" id="PF13231">
    <property type="entry name" value="PMT_2"/>
    <property type="match status" value="1"/>
</dbReference>
<keyword evidence="5 8" id="KW-0812">Transmembrane</keyword>
<evidence type="ECO:0000256" key="8">
    <source>
        <dbReference type="SAM" id="Phobius"/>
    </source>
</evidence>
<feature type="transmembrane region" description="Helical" evidence="8">
    <location>
        <begin position="127"/>
        <end position="154"/>
    </location>
</feature>
<evidence type="ECO:0000256" key="2">
    <source>
        <dbReference type="ARBA" id="ARBA00022475"/>
    </source>
</evidence>
<evidence type="ECO:0000313" key="11">
    <source>
        <dbReference type="Proteomes" id="UP000078084"/>
    </source>
</evidence>
<feature type="transmembrane region" description="Helical" evidence="8">
    <location>
        <begin position="271"/>
        <end position="290"/>
    </location>
</feature>
<feature type="transmembrane region" description="Helical" evidence="8">
    <location>
        <begin position="310"/>
        <end position="328"/>
    </location>
</feature>
<keyword evidence="2" id="KW-1003">Cell membrane</keyword>
<dbReference type="AlphaFoldDB" id="A0A171KQD1"/>
<feature type="transmembrane region" description="Helical" evidence="8">
    <location>
        <begin position="363"/>
        <end position="383"/>
    </location>
</feature>
<dbReference type="EMBL" id="LBNE01000009">
    <property type="protein sequence ID" value="KKO71098.1"/>
    <property type="molecule type" value="Genomic_DNA"/>
</dbReference>
<dbReference type="PANTHER" id="PTHR33908:SF3">
    <property type="entry name" value="UNDECAPRENYL PHOSPHATE-ALPHA-4-AMINO-4-DEOXY-L-ARABINOSE ARABINOSYL TRANSFERASE"/>
    <property type="match status" value="1"/>
</dbReference>
<evidence type="ECO:0000256" key="1">
    <source>
        <dbReference type="ARBA" id="ARBA00004651"/>
    </source>
</evidence>
<evidence type="ECO:0000256" key="6">
    <source>
        <dbReference type="ARBA" id="ARBA00022989"/>
    </source>
</evidence>
<evidence type="ECO:0000256" key="3">
    <source>
        <dbReference type="ARBA" id="ARBA00022676"/>
    </source>
</evidence>
<keyword evidence="11" id="KW-1185">Reference proteome</keyword>
<dbReference type="Proteomes" id="UP000078084">
    <property type="component" value="Unassembled WGS sequence"/>
</dbReference>
<keyword evidence="7 8" id="KW-0472">Membrane</keyword>
<dbReference type="InterPro" id="IPR038731">
    <property type="entry name" value="RgtA/B/C-like"/>
</dbReference>